<sequence length="116" mass="12082">MRPPANNSTSGGFNGGLGHWNSPVPYLFGGLGLMLGLIAIALTILACSCRKSATNSSGGDRDQGEEKSGKQVVDMQLEMEPKIVVIMAGDDNPTYLAKPAAASACTCHQTQLNSTQ</sequence>
<protein>
    <submittedName>
        <fullName evidence="1">Uncharacterized protein</fullName>
    </submittedName>
</protein>
<proteinExistence type="predicted"/>
<organism evidence="1 2">
    <name type="scientific">Pistacia atlantica</name>
    <dbReference type="NCBI Taxonomy" id="434234"/>
    <lineage>
        <taxon>Eukaryota</taxon>
        <taxon>Viridiplantae</taxon>
        <taxon>Streptophyta</taxon>
        <taxon>Embryophyta</taxon>
        <taxon>Tracheophyta</taxon>
        <taxon>Spermatophyta</taxon>
        <taxon>Magnoliopsida</taxon>
        <taxon>eudicotyledons</taxon>
        <taxon>Gunneridae</taxon>
        <taxon>Pentapetalae</taxon>
        <taxon>rosids</taxon>
        <taxon>malvids</taxon>
        <taxon>Sapindales</taxon>
        <taxon>Anacardiaceae</taxon>
        <taxon>Pistacia</taxon>
    </lineage>
</organism>
<dbReference type="EMBL" id="CM047900">
    <property type="protein sequence ID" value="KAJ0099787.1"/>
    <property type="molecule type" value="Genomic_DNA"/>
</dbReference>
<evidence type="ECO:0000313" key="2">
    <source>
        <dbReference type="Proteomes" id="UP001164250"/>
    </source>
</evidence>
<evidence type="ECO:0000313" key="1">
    <source>
        <dbReference type="EMBL" id="KAJ0099787.1"/>
    </source>
</evidence>
<gene>
    <name evidence="1" type="ORF">Patl1_21565</name>
</gene>
<name>A0ACC1BLQ2_9ROSI</name>
<comment type="caution">
    <text evidence="1">The sequence shown here is derived from an EMBL/GenBank/DDBJ whole genome shotgun (WGS) entry which is preliminary data.</text>
</comment>
<accession>A0ACC1BLQ2</accession>
<dbReference type="Proteomes" id="UP001164250">
    <property type="component" value="Chromosome 4"/>
</dbReference>
<reference evidence="2" key="1">
    <citation type="journal article" date="2023" name="G3 (Bethesda)">
        <title>Genome assembly and association tests identify interacting loci associated with vigor, precocity, and sex in interspecific pistachio rootstocks.</title>
        <authorList>
            <person name="Palmer W."/>
            <person name="Jacygrad E."/>
            <person name="Sagayaradj S."/>
            <person name="Cavanaugh K."/>
            <person name="Han R."/>
            <person name="Bertier L."/>
            <person name="Beede B."/>
            <person name="Kafkas S."/>
            <person name="Golino D."/>
            <person name="Preece J."/>
            <person name="Michelmore R."/>
        </authorList>
    </citation>
    <scope>NUCLEOTIDE SEQUENCE [LARGE SCALE GENOMIC DNA]</scope>
</reference>
<keyword evidence="2" id="KW-1185">Reference proteome</keyword>